<dbReference type="Proteomes" id="UP000007110">
    <property type="component" value="Unassembled WGS sequence"/>
</dbReference>
<protein>
    <submittedName>
        <fullName evidence="1">Uncharacterized protein</fullName>
    </submittedName>
</protein>
<proteinExistence type="predicted"/>
<accession>A0A7M7NTX1</accession>
<name>A0A7M7NTX1_STRPU</name>
<keyword evidence="2" id="KW-1185">Reference proteome</keyword>
<dbReference type="Gene3D" id="2.120.10.30">
    <property type="entry name" value="TolB, C-terminal domain"/>
    <property type="match status" value="1"/>
</dbReference>
<dbReference type="GeneID" id="105440317"/>
<reference evidence="1" key="2">
    <citation type="submission" date="2021-01" db="UniProtKB">
        <authorList>
            <consortium name="EnsemblMetazoa"/>
        </authorList>
    </citation>
    <scope>IDENTIFICATION</scope>
</reference>
<dbReference type="SUPFAM" id="SSF63825">
    <property type="entry name" value="YWTD domain"/>
    <property type="match status" value="1"/>
</dbReference>
<sequence>MLHYWAAFETIDQADSVSGLYECLTLDIKKQQLHWMTYPDGHSQRAVRQEGAVSNPGSVELSGVPISESYVIDQRRRYLYTLHRANGVHRINLDDGDTTELTGPLEGRRFKGMTIDEEGERLFWTQASLTKIAWFDLRKIQGPFTLINFESTDMRLGLGSILFVPSGWLVWLNLMEDEVCIARAEVDAETRLCVSTSVDG</sequence>
<dbReference type="InterPro" id="IPR011042">
    <property type="entry name" value="6-blade_b-propeller_TolB-like"/>
</dbReference>
<reference evidence="2" key="1">
    <citation type="submission" date="2015-02" db="EMBL/GenBank/DDBJ databases">
        <title>Genome sequencing for Strongylocentrotus purpuratus.</title>
        <authorList>
            <person name="Murali S."/>
            <person name="Liu Y."/>
            <person name="Vee V."/>
            <person name="English A."/>
            <person name="Wang M."/>
            <person name="Skinner E."/>
            <person name="Han Y."/>
            <person name="Muzny D.M."/>
            <person name="Worley K.C."/>
            <person name="Gibbs R.A."/>
        </authorList>
    </citation>
    <scope>NUCLEOTIDE SEQUENCE</scope>
</reference>
<organism evidence="1 2">
    <name type="scientific">Strongylocentrotus purpuratus</name>
    <name type="common">Purple sea urchin</name>
    <dbReference type="NCBI Taxonomy" id="7668"/>
    <lineage>
        <taxon>Eukaryota</taxon>
        <taxon>Metazoa</taxon>
        <taxon>Echinodermata</taxon>
        <taxon>Eleutherozoa</taxon>
        <taxon>Echinozoa</taxon>
        <taxon>Echinoidea</taxon>
        <taxon>Euechinoidea</taxon>
        <taxon>Echinacea</taxon>
        <taxon>Camarodonta</taxon>
        <taxon>Echinidea</taxon>
        <taxon>Strongylocentrotidae</taxon>
        <taxon>Strongylocentrotus</taxon>
    </lineage>
</organism>
<dbReference type="RefSeq" id="XP_030839316.1">
    <property type="nucleotide sequence ID" value="XM_030983456.1"/>
</dbReference>
<evidence type="ECO:0000313" key="1">
    <source>
        <dbReference type="EnsemblMetazoa" id="XP_030839316"/>
    </source>
</evidence>
<dbReference type="EnsemblMetazoa" id="XM_030983456">
    <property type="protein sequence ID" value="XP_030839316"/>
    <property type="gene ID" value="LOC105440317"/>
</dbReference>
<dbReference type="AlphaFoldDB" id="A0A7M7NTX1"/>
<evidence type="ECO:0000313" key="2">
    <source>
        <dbReference type="Proteomes" id="UP000007110"/>
    </source>
</evidence>